<feature type="region of interest" description="Disordered" evidence="1">
    <location>
        <begin position="1"/>
        <end position="36"/>
    </location>
</feature>
<feature type="region of interest" description="Disordered" evidence="1">
    <location>
        <begin position="68"/>
        <end position="99"/>
    </location>
</feature>
<evidence type="ECO:0000313" key="2">
    <source>
        <dbReference type="EMBL" id="KMU78684.1"/>
    </source>
</evidence>
<gene>
    <name evidence="2" type="ORF">CISG_01724</name>
</gene>
<accession>A0A0J8R0L7</accession>
<sequence>MASGGLADKFPPRYKKPRLTQKGHGKESCFSSPPPLFVRSTPQERMDCVFRMIRLDNFHQGLTSCEHGGLNHASRNHPKLARSVRGKGPYAWATPSRNA</sequence>
<evidence type="ECO:0000256" key="1">
    <source>
        <dbReference type="SAM" id="MobiDB-lite"/>
    </source>
</evidence>
<protein>
    <submittedName>
        <fullName evidence="2">Uncharacterized protein</fullName>
    </submittedName>
</protein>
<proteinExistence type="predicted"/>
<name>A0A0J8R0L7_COCIT</name>
<feature type="compositionally biased region" description="Basic residues" evidence="1">
    <location>
        <begin position="74"/>
        <end position="85"/>
    </location>
</feature>
<dbReference type="EMBL" id="DS268122">
    <property type="protein sequence ID" value="KMU78684.1"/>
    <property type="molecule type" value="Genomic_DNA"/>
</dbReference>
<evidence type="ECO:0000313" key="3">
    <source>
        <dbReference type="Proteomes" id="UP000054559"/>
    </source>
</evidence>
<feature type="compositionally biased region" description="Basic residues" evidence="1">
    <location>
        <begin position="12"/>
        <end position="23"/>
    </location>
</feature>
<dbReference type="Proteomes" id="UP000054559">
    <property type="component" value="Unassembled WGS sequence"/>
</dbReference>
<organism evidence="2 3">
    <name type="scientific">Coccidioides immitis RMSCC 3703</name>
    <dbReference type="NCBI Taxonomy" id="454286"/>
    <lineage>
        <taxon>Eukaryota</taxon>
        <taxon>Fungi</taxon>
        <taxon>Dikarya</taxon>
        <taxon>Ascomycota</taxon>
        <taxon>Pezizomycotina</taxon>
        <taxon>Eurotiomycetes</taxon>
        <taxon>Eurotiomycetidae</taxon>
        <taxon>Onygenales</taxon>
        <taxon>Onygenaceae</taxon>
        <taxon>Coccidioides</taxon>
    </lineage>
</organism>
<reference evidence="3" key="1">
    <citation type="journal article" date="2010" name="Genome Res.">
        <title>Population genomic sequencing of Coccidioides fungi reveals recent hybridization and transposon control.</title>
        <authorList>
            <person name="Neafsey D.E."/>
            <person name="Barker B.M."/>
            <person name="Sharpton T.J."/>
            <person name="Stajich J.E."/>
            <person name="Park D.J."/>
            <person name="Whiston E."/>
            <person name="Hung C.-Y."/>
            <person name="McMahan C."/>
            <person name="White J."/>
            <person name="Sykes S."/>
            <person name="Heiman D."/>
            <person name="Young S."/>
            <person name="Zeng Q."/>
            <person name="Abouelleil A."/>
            <person name="Aftuck L."/>
            <person name="Bessette D."/>
            <person name="Brown A."/>
            <person name="FitzGerald M."/>
            <person name="Lui A."/>
            <person name="Macdonald J.P."/>
            <person name="Priest M."/>
            <person name="Orbach M.J."/>
            <person name="Galgiani J.N."/>
            <person name="Kirkland T.N."/>
            <person name="Cole G.T."/>
            <person name="Birren B.W."/>
            <person name="Henn M.R."/>
            <person name="Taylor J.W."/>
            <person name="Rounsley S.D."/>
        </authorList>
    </citation>
    <scope>NUCLEOTIDE SEQUENCE [LARGE SCALE GENOMIC DNA]</scope>
    <source>
        <strain evidence="3">RMSCC 3703</strain>
    </source>
</reference>
<dbReference type="AlphaFoldDB" id="A0A0J8R0L7"/>